<feature type="region of interest" description="Disordered" evidence="1">
    <location>
        <begin position="1"/>
        <end position="26"/>
    </location>
</feature>
<evidence type="ECO:0000313" key="3">
    <source>
        <dbReference type="Proteomes" id="UP001283361"/>
    </source>
</evidence>
<dbReference type="Proteomes" id="UP001283361">
    <property type="component" value="Unassembled WGS sequence"/>
</dbReference>
<feature type="compositionally biased region" description="Basic residues" evidence="1">
    <location>
        <begin position="1"/>
        <end position="12"/>
    </location>
</feature>
<keyword evidence="3" id="KW-1185">Reference proteome</keyword>
<name>A0AAE0Z2L1_9GAST</name>
<dbReference type="AlphaFoldDB" id="A0AAE0Z2L1"/>
<sequence>MPHRKCPKRQKKISTPGRYGNSGPEPGLGAEQWCPTWLLTTTLRQHQVMIQTFVYTPAQLVGLQLCHHLRCTQPSPGITSPDDWWCGAQSFAREGNISSNTRTD</sequence>
<evidence type="ECO:0000313" key="2">
    <source>
        <dbReference type="EMBL" id="KAK3761679.1"/>
    </source>
</evidence>
<gene>
    <name evidence="2" type="ORF">RRG08_048073</name>
</gene>
<dbReference type="EMBL" id="JAWDGP010004860">
    <property type="protein sequence ID" value="KAK3761679.1"/>
    <property type="molecule type" value="Genomic_DNA"/>
</dbReference>
<proteinExistence type="predicted"/>
<protein>
    <submittedName>
        <fullName evidence="2">Uncharacterized protein</fullName>
    </submittedName>
</protein>
<comment type="caution">
    <text evidence="2">The sequence shown here is derived from an EMBL/GenBank/DDBJ whole genome shotgun (WGS) entry which is preliminary data.</text>
</comment>
<evidence type="ECO:0000256" key="1">
    <source>
        <dbReference type="SAM" id="MobiDB-lite"/>
    </source>
</evidence>
<accession>A0AAE0Z2L1</accession>
<organism evidence="2 3">
    <name type="scientific">Elysia crispata</name>
    <name type="common">lettuce slug</name>
    <dbReference type="NCBI Taxonomy" id="231223"/>
    <lineage>
        <taxon>Eukaryota</taxon>
        <taxon>Metazoa</taxon>
        <taxon>Spiralia</taxon>
        <taxon>Lophotrochozoa</taxon>
        <taxon>Mollusca</taxon>
        <taxon>Gastropoda</taxon>
        <taxon>Heterobranchia</taxon>
        <taxon>Euthyneura</taxon>
        <taxon>Panpulmonata</taxon>
        <taxon>Sacoglossa</taxon>
        <taxon>Placobranchoidea</taxon>
        <taxon>Plakobranchidae</taxon>
        <taxon>Elysia</taxon>
    </lineage>
</organism>
<reference evidence="2" key="1">
    <citation type="journal article" date="2023" name="G3 (Bethesda)">
        <title>A reference genome for the long-term kleptoplast-retaining sea slug Elysia crispata morphotype clarki.</title>
        <authorList>
            <person name="Eastman K.E."/>
            <person name="Pendleton A.L."/>
            <person name="Shaikh M.A."/>
            <person name="Suttiyut T."/>
            <person name="Ogas R."/>
            <person name="Tomko P."/>
            <person name="Gavelis G."/>
            <person name="Widhalm J.R."/>
            <person name="Wisecaver J.H."/>
        </authorList>
    </citation>
    <scope>NUCLEOTIDE SEQUENCE</scope>
    <source>
        <strain evidence="2">ECLA1</strain>
    </source>
</reference>